<keyword evidence="2" id="KW-1185">Reference proteome</keyword>
<evidence type="ECO:0000313" key="2">
    <source>
        <dbReference type="Proteomes" id="UP001165186"/>
    </source>
</evidence>
<protein>
    <submittedName>
        <fullName evidence="1">Peptidase A1</fullName>
    </submittedName>
</protein>
<organism evidence="1 2">
    <name type="scientific">Neofusicoccum parvum</name>
    <dbReference type="NCBI Taxonomy" id="310453"/>
    <lineage>
        <taxon>Eukaryota</taxon>
        <taxon>Fungi</taxon>
        <taxon>Dikarya</taxon>
        <taxon>Ascomycota</taxon>
        <taxon>Pezizomycotina</taxon>
        <taxon>Dothideomycetes</taxon>
        <taxon>Dothideomycetes incertae sedis</taxon>
        <taxon>Botryosphaeriales</taxon>
        <taxon>Botryosphaeriaceae</taxon>
        <taxon>Neofusicoccum</taxon>
    </lineage>
</organism>
<gene>
    <name evidence="1" type="primary">g970</name>
    <name evidence="1" type="ORF">NpPPO83_00000970</name>
</gene>
<comment type="caution">
    <text evidence="1">The sequence shown here is derived from an EMBL/GenBank/DDBJ whole genome shotgun (WGS) entry which is preliminary data.</text>
</comment>
<sequence length="812" mass="87681">MLSSRLLASAAAAYLALPPAAAFYPYALEDASLLAARHEPAVSSAQDQSFAVPIRRTPTRRDNQFNVVTANDPTQSDSVAVDSDGSDFSYFSTVKFGSSDVEYYLLLDSGAANTWVMSADCTTDSCAKHSTLGPSGSSTLEVTSNTFSIAYGTGNVNGTLASDKVHVSSFSVDLTFGLADFASPEFASYPMDGILGLGRADRTDNDVTDGTLLDALAEASLIPAKLYGIHLSRNSDGLKDGELNLGAPNPDRYDGDLAWTSTIDNDRGFWEIPIDDAAYGGTQAGLTDRTAIIDTGTSYMLLPGNDAAALHKLIPQSAQNGEIFTIPCSTTQSLQLSFNNIAYNISAKDYVGRNVGGSTCQSNIIGRRTFGDKQWLVGAVFLKNVYAVFDYDNSRIGFGVKGSGSSMAETSASPTSTSSAGSTSVKSHTTINRTNLRPAAKLHAFVSRSRDPLVNLSIEHYLLQKSAPDSVVLFLYTNRPCIVIGRNQNPWLEVNLALLRRGQVDLVRRRSGGGTVFHDEGNVNWTVISPPATFTRDKHAEMVVRALRQLAVERARVNERHDIVLDQGSRASAALQADTHRTPFTVDDPAGPRPLKVSGSAYKLVRGRALHHGTCLLCSPNLTIIPQYLRSPAKPFIKAHGVESVSSPVANIGIDTSAFIQAVQREFARMYGSASAMEVGDEQLRLPELRKGYDEMRTLDWTYLQTPKFTFSVPAADPVPQENTALPAGFSPSTRITLSVHSGVIHEASVNLGPPLRDQAEQSAFQGRRMHEIDDWNPLLQEAIGKDSSINNSDVAFIAEWLRNTLPSPRSQ</sequence>
<proteinExistence type="predicted"/>
<accession>A0ACB5SQU4</accession>
<dbReference type="Proteomes" id="UP001165186">
    <property type="component" value="Unassembled WGS sequence"/>
</dbReference>
<name>A0ACB5SQU4_9PEZI</name>
<dbReference type="EMBL" id="BSXG01000203">
    <property type="protein sequence ID" value="GME53414.1"/>
    <property type="molecule type" value="Genomic_DNA"/>
</dbReference>
<reference evidence="1" key="1">
    <citation type="submission" date="2024-09" db="EMBL/GenBank/DDBJ databases">
        <title>Draft Genome Sequences of Neofusicoccum parvum.</title>
        <authorList>
            <person name="Ashida A."/>
            <person name="Camagna M."/>
            <person name="Tanaka A."/>
            <person name="Takemoto D."/>
        </authorList>
    </citation>
    <scope>NUCLEOTIDE SEQUENCE</scope>
    <source>
        <strain evidence="1">PPO83</strain>
    </source>
</reference>
<evidence type="ECO:0000313" key="1">
    <source>
        <dbReference type="EMBL" id="GME53414.1"/>
    </source>
</evidence>